<feature type="binding site" evidence="14">
    <location>
        <position position="205"/>
    </location>
    <ligand>
        <name>substrate</name>
    </ligand>
</feature>
<keyword evidence="9 12" id="KW-0521">NADP</keyword>
<dbReference type="InterPro" id="IPR004794">
    <property type="entry name" value="Eubact_RibD"/>
</dbReference>
<comment type="similarity">
    <text evidence="5 12">In the C-terminal section; belongs to the HTP reductase family.</text>
</comment>
<dbReference type="Pfam" id="PF00383">
    <property type="entry name" value="dCMP_cyt_deam_1"/>
    <property type="match status" value="1"/>
</dbReference>
<dbReference type="GO" id="GO:0050661">
    <property type="term" value="F:NADP binding"/>
    <property type="evidence" value="ECO:0007669"/>
    <property type="project" value="InterPro"/>
</dbReference>
<dbReference type="InterPro" id="IPR016193">
    <property type="entry name" value="Cytidine_deaminase-like"/>
</dbReference>
<evidence type="ECO:0000256" key="9">
    <source>
        <dbReference type="ARBA" id="ARBA00022857"/>
    </source>
</evidence>
<accession>A0A2S0MKE1</accession>
<feature type="binding site" evidence="14">
    <location>
        <position position="220"/>
    </location>
    <ligand>
        <name>NADP(+)</name>
        <dbReference type="ChEBI" id="CHEBI:58349"/>
    </ligand>
</feature>
<comment type="cofactor">
    <cofactor evidence="12 15">
        <name>Zn(2+)</name>
        <dbReference type="ChEBI" id="CHEBI:29105"/>
    </cofactor>
    <text evidence="12 15">Binds 1 zinc ion.</text>
</comment>
<evidence type="ECO:0000256" key="12">
    <source>
        <dbReference type="PIRNR" id="PIRNR006769"/>
    </source>
</evidence>
<evidence type="ECO:0000256" key="6">
    <source>
        <dbReference type="ARBA" id="ARBA00022619"/>
    </source>
</evidence>
<feature type="binding site" evidence="15">
    <location>
        <position position="73"/>
    </location>
    <ligand>
        <name>Zn(2+)</name>
        <dbReference type="ChEBI" id="CHEBI:29105"/>
        <note>catalytic</note>
    </ligand>
</feature>
<feature type="binding site" evidence="14">
    <location>
        <position position="202"/>
    </location>
    <ligand>
        <name>substrate</name>
    </ligand>
</feature>
<keyword evidence="18" id="KW-1185">Reference proteome</keyword>
<dbReference type="GO" id="GO:0008835">
    <property type="term" value="F:diaminohydroxyphosphoribosylaminopyrimidine deaminase activity"/>
    <property type="evidence" value="ECO:0007669"/>
    <property type="project" value="UniProtKB-EC"/>
</dbReference>
<keyword evidence="8 12" id="KW-0862">Zinc</keyword>
<organism evidence="17 18">
    <name type="scientific">Ottowia oryzae</name>
    <dbReference type="NCBI Taxonomy" id="2109914"/>
    <lineage>
        <taxon>Bacteria</taxon>
        <taxon>Pseudomonadati</taxon>
        <taxon>Pseudomonadota</taxon>
        <taxon>Betaproteobacteria</taxon>
        <taxon>Burkholderiales</taxon>
        <taxon>Comamonadaceae</taxon>
        <taxon>Ottowia</taxon>
    </lineage>
</organism>
<evidence type="ECO:0000256" key="10">
    <source>
        <dbReference type="ARBA" id="ARBA00023002"/>
    </source>
</evidence>
<evidence type="ECO:0000256" key="3">
    <source>
        <dbReference type="ARBA" id="ARBA00004910"/>
    </source>
</evidence>
<dbReference type="Gene3D" id="3.40.430.10">
    <property type="entry name" value="Dihydrofolate Reductase, subunit A"/>
    <property type="match status" value="1"/>
</dbReference>
<evidence type="ECO:0000313" key="17">
    <source>
        <dbReference type="EMBL" id="AVO36221.1"/>
    </source>
</evidence>
<evidence type="ECO:0000256" key="5">
    <source>
        <dbReference type="ARBA" id="ARBA00007417"/>
    </source>
</evidence>
<name>A0A2S0MKE1_9BURK</name>
<dbReference type="PANTHER" id="PTHR38011">
    <property type="entry name" value="DIHYDROFOLATE REDUCTASE FAMILY PROTEIN (AFU_ORTHOLOGUE AFUA_8G06820)"/>
    <property type="match status" value="1"/>
</dbReference>
<feature type="binding site" evidence="14">
    <location>
        <position position="290"/>
    </location>
    <ligand>
        <name>substrate</name>
    </ligand>
</feature>
<evidence type="ECO:0000256" key="4">
    <source>
        <dbReference type="ARBA" id="ARBA00005259"/>
    </source>
</evidence>
<feature type="binding site" evidence="15">
    <location>
        <position position="82"/>
    </location>
    <ligand>
        <name>Zn(2+)</name>
        <dbReference type="ChEBI" id="CHEBI:29105"/>
        <note>catalytic</note>
    </ligand>
</feature>
<evidence type="ECO:0000256" key="13">
    <source>
        <dbReference type="PIRSR" id="PIRSR006769-1"/>
    </source>
</evidence>
<dbReference type="CDD" id="cd01284">
    <property type="entry name" value="Riboflavin_deaminase-reductase"/>
    <property type="match status" value="1"/>
</dbReference>
<dbReference type="Gene3D" id="3.40.140.10">
    <property type="entry name" value="Cytidine Deaminase, domain 2"/>
    <property type="match status" value="1"/>
</dbReference>
<dbReference type="Proteomes" id="UP000239709">
    <property type="component" value="Chromosome"/>
</dbReference>
<dbReference type="NCBIfam" id="TIGR00227">
    <property type="entry name" value="ribD_Cterm"/>
    <property type="match status" value="1"/>
</dbReference>
<dbReference type="SUPFAM" id="SSF53597">
    <property type="entry name" value="Dihydrofolate reductase-like"/>
    <property type="match status" value="1"/>
</dbReference>
<dbReference type="EMBL" id="CP027666">
    <property type="protein sequence ID" value="AVO36221.1"/>
    <property type="molecule type" value="Genomic_DNA"/>
</dbReference>
<feature type="binding site" evidence="14">
    <location>
        <position position="152"/>
    </location>
    <ligand>
        <name>NADP(+)</name>
        <dbReference type="ChEBI" id="CHEBI:58349"/>
    </ligand>
</feature>
<protein>
    <recommendedName>
        <fullName evidence="12">Riboflavin biosynthesis protein RibD</fullName>
    </recommendedName>
    <domain>
        <recommendedName>
            <fullName evidence="12">Diaminohydroxyphosphoribosylaminopyrimidine deaminase</fullName>
            <shortName evidence="12">DRAP deaminase</shortName>
            <ecNumber evidence="12">3.5.4.26</ecNumber>
        </recommendedName>
        <alternativeName>
            <fullName evidence="12">Riboflavin-specific deaminase</fullName>
        </alternativeName>
    </domain>
    <domain>
        <recommendedName>
            <fullName evidence="12">5-amino-6-(5-phosphoribosylamino)uracil reductase</fullName>
            <ecNumber evidence="12">1.1.1.193</ecNumber>
        </recommendedName>
        <alternativeName>
            <fullName evidence="12">HTP reductase</fullName>
        </alternativeName>
    </domain>
</protein>
<evidence type="ECO:0000256" key="14">
    <source>
        <dbReference type="PIRSR" id="PIRSR006769-2"/>
    </source>
</evidence>
<dbReference type="InterPro" id="IPR002734">
    <property type="entry name" value="RibDG_C"/>
</dbReference>
<dbReference type="AlphaFoldDB" id="A0A2S0MKE1"/>
<sequence>MARALALAESARLICPPNPAVGCVIVDAQGSVLGEGHTQPVGQAHAEVMALRDAQAHGCSVHGATAYVTLEPCAHHGRTGPCCEALVAAGIGRVVASLEDPNPRVAGQGFARLRAAGVVVDVGVGAAAAREINLGFFSRMVCGRPWVRLKAASSLDGRTALPNGASQWITSEAARADGHAWRARAGAVLTGIGTVLDDDPLLNVRSAETARQPMLAIVDSRLQTPMDARLWTVPQRQVVVYGAVDDDARMQALRAHGADVVIVPNTEGKVDLAAVLLDLGRREINELHVEAGGQLNGALFRAGLVDELLLYQAPVLLGQGPGIAALGPLHALADGVTLAVHDVQRIGPDVRWLARTARTLAF</sequence>
<dbReference type="InterPro" id="IPR024072">
    <property type="entry name" value="DHFR-like_dom_sf"/>
</dbReference>
<comment type="pathway">
    <text evidence="3 12">Cofactor biosynthesis; riboflavin biosynthesis; 5-amino-6-(D-ribitylamino)uracil from GTP: step 3/4.</text>
</comment>
<comment type="similarity">
    <text evidence="4 12">In the N-terminal section; belongs to the cytidine and deoxycytidylate deaminase family.</text>
</comment>
<dbReference type="PANTHER" id="PTHR38011:SF7">
    <property type="entry name" value="2,5-DIAMINO-6-RIBOSYLAMINO-4(3H)-PYRIMIDINONE 5'-PHOSPHATE REDUCTASE"/>
    <property type="match status" value="1"/>
</dbReference>
<gene>
    <name evidence="17" type="primary">ribD</name>
    <name evidence="17" type="ORF">C6570_16275</name>
</gene>
<keyword evidence="10 12" id="KW-0560">Oxidoreductase</keyword>
<evidence type="ECO:0000256" key="8">
    <source>
        <dbReference type="ARBA" id="ARBA00022833"/>
    </source>
</evidence>
<feature type="binding site" evidence="14">
    <location>
        <position position="182"/>
    </location>
    <ligand>
        <name>substrate</name>
    </ligand>
</feature>
<evidence type="ECO:0000313" key="18">
    <source>
        <dbReference type="Proteomes" id="UP000239709"/>
    </source>
</evidence>
<dbReference type="GO" id="GO:0009231">
    <property type="term" value="P:riboflavin biosynthetic process"/>
    <property type="evidence" value="ECO:0007669"/>
    <property type="project" value="UniProtKB-UniPathway"/>
</dbReference>
<dbReference type="NCBIfam" id="TIGR00326">
    <property type="entry name" value="eubact_ribD"/>
    <property type="match status" value="1"/>
</dbReference>
<dbReference type="OrthoDB" id="9800865at2"/>
<evidence type="ECO:0000256" key="15">
    <source>
        <dbReference type="PIRSR" id="PIRSR006769-3"/>
    </source>
</evidence>
<feature type="binding site" evidence="14">
    <location>
        <position position="166"/>
    </location>
    <ligand>
        <name>substrate</name>
    </ligand>
</feature>
<dbReference type="PIRSF" id="PIRSF006769">
    <property type="entry name" value="RibD"/>
    <property type="match status" value="1"/>
</dbReference>
<comment type="catalytic activity">
    <reaction evidence="12">
        <text>2,5-diamino-6-hydroxy-4-(5-phosphoribosylamino)-pyrimidine + H2O + H(+) = 5-amino-6-(5-phospho-D-ribosylamino)uracil + NH4(+)</text>
        <dbReference type="Rhea" id="RHEA:21868"/>
        <dbReference type="ChEBI" id="CHEBI:15377"/>
        <dbReference type="ChEBI" id="CHEBI:15378"/>
        <dbReference type="ChEBI" id="CHEBI:28938"/>
        <dbReference type="ChEBI" id="CHEBI:58453"/>
        <dbReference type="ChEBI" id="CHEBI:58614"/>
        <dbReference type="EC" id="3.5.4.26"/>
    </reaction>
</comment>
<keyword evidence="7 12" id="KW-0479">Metal-binding</keyword>
<keyword evidence="11" id="KW-0511">Multifunctional enzyme</keyword>
<dbReference type="UniPathway" id="UPA00275">
    <property type="reaction ID" value="UER00401"/>
</dbReference>
<reference evidence="17 18" key="1">
    <citation type="submission" date="2018-03" db="EMBL/GenBank/DDBJ databases">
        <title>Genome sequencing of Ottowia sp.</title>
        <authorList>
            <person name="Kim S.-J."/>
            <person name="Heo J."/>
            <person name="Kwon S.-W."/>
        </authorList>
    </citation>
    <scope>NUCLEOTIDE SEQUENCE [LARGE SCALE GENOMIC DNA]</scope>
    <source>
        <strain evidence="17 18">KADR8-3</strain>
    </source>
</reference>
<keyword evidence="12" id="KW-0378">Hydrolase</keyword>
<feature type="binding site" evidence="14">
    <location>
        <begin position="292"/>
        <end position="298"/>
    </location>
    <ligand>
        <name>NADP(+)</name>
        <dbReference type="ChEBI" id="CHEBI:58349"/>
    </ligand>
</feature>
<comment type="catalytic activity">
    <reaction evidence="12">
        <text>5-amino-6-(5-phospho-D-ribitylamino)uracil + NADP(+) = 5-amino-6-(5-phospho-D-ribosylamino)uracil + NADPH + H(+)</text>
        <dbReference type="Rhea" id="RHEA:17845"/>
        <dbReference type="ChEBI" id="CHEBI:15378"/>
        <dbReference type="ChEBI" id="CHEBI:57783"/>
        <dbReference type="ChEBI" id="CHEBI:58349"/>
        <dbReference type="ChEBI" id="CHEBI:58421"/>
        <dbReference type="ChEBI" id="CHEBI:58453"/>
        <dbReference type="EC" id="1.1.1.193"/>
    </reaction>
</comment>
<feature type="domain" description="CMP/dCMP-type deaminase" evidence="16">
    <location>
        <begin position="1"/>
        <end position="121"/>
    </location>
</feature>
<dbReference type="PROSITE" id="PS00903">
    <property type="entry name" value="CYT_DCMP_DEAMINASES_1"/>
    <property type="match status" value="1"/>
</dbReference>
<dbReference type="EC" id="3.5.4.26" evidence="12"/>
<dbReference type="InterPro" id="IPR016192">
    <property type="entry name" value="APOBEC/CMP_deaminase_Zn-bd"/>
</dbReference>
<feature type="active site" description="Proton donor" evidence="13">
    <location>
        <position position="47"/>
    </location>
</feature>
<evidence type="ECO:0000259" key="16">
    <source>
        <dbReference type="PROSITE" id="PS51747"/>
    </source>
</evidence>
<feature type="binding site" evidence="15">
    <location>
        <position position="45"/>
    </location>
    <ligand>
        <name>Zn(2+)</name>
        <dbReference type="ChEBI" id="CHEBI:29105"/>
        <note>catalytic</note>
    </ligand>
</feature>
<dbReference type="Pfam" id="PF01872">
    <property type="entry name" value="RibD_C"/>
    <property type="match status" value="1"/>
</dbReference>
<feature type="binding site" evidence="14">
    <location>
        <position position="194"/>
    </location>
    <ligand>
        <name>NADP(+)</name>
        <dbReference type="ChEBI" id="CHEBI:58349"/>
    </ligand>
</feature>
<dbReference type="EC" id="1.1.1.193" evidence="12"/>
<dbReference type="SUPFAM" id="SSF53927">
    <property type="entry name" value="Cytidine deaminase-like"/>
    <property type="match status" value="1"/>
</dbReference>
<evidence type="ECO:0000256" key="11">
    <source>
        <dbReference type="ARBA" id="ARBA00023268"/>
    </source>
</evidence>
<keyword evidence="6 12" id="KW-0686">Riboflavin biosynthesis</keyword>
<dbReference type="InterPro" id="IPR050765">
    <property type="entry name" value="Riboflavin_Biosynth_HTPR"/>
</dbReference>
<dbReference type="PROSITE" id="PS51747">
    <property type="entry name" value="CYT_DCMP_DEAMINASES_2"/>
    <property type="match status" value="1"/>
</dbReference>
<evidence type="ECO:0000256" key="7">
    <source>
        <dbReference type="ARBA" id="ARBA00022723"/>
    </source>
</evidence>
<feature type="binding site" evidence="14">
    <location>
        <position position="198"/>
    </location>
    <ligand>
        <name>NADP(+)</name>
        <dbReference type="ChEBI" id="CHEBI:58349"/>
    </ligand>
</feature>
<proteinExistence type="inferred from homology"/>
<dbReference type="KEGG" id="otk:C6570_16275"/>
<dbReference type="InterPro" id="IPR002125">
    <property type="entry name" value="CMP_dCMP_dom"/>
</dbReference>
<comment type="pathway">
    <text evidence="2 12">Cofactor biosynthesis; riboflavin biosynthesis; 5-amino-6-(D-ribitylamino)uracil from GTP: step 2/4.</text>
</comment>
<comment type="function">
    <text evidence="1 12">Converts 2,5-diamino-6-(ribosylamino)-4(3h)-pyrimidinone 5'-phosphate into 5-amino-6-(ribosylamino)-2,4(1h,3h)-pyrimidinedione 5'-phosphate.</text>
</comment>
<dbReference type="InterPro" id="IPR011549">
    <property type="entry name" value="RibD_C"/>
</dbReference>
<dbReference type="GO" id="GO:0008270">
    <property type="term" value="F:zinc ion binding"/>
    <property type="evidence" value="ECO:0007669"/>
    <property type="project" value="InterPro"/>
</dbReference>
<feature type="binding site" evidence="14">
    <location>
        <position position="168"/>
    </location>
    <ligand>
        <name>NADP(+)</name>
        <dbReference type="ChEBI" id="CHEBI:58349"/>
    </ligand>
</feature>
<evidence type="ECO:0000256" key="1">
    <source>
        <dbReference type="ARBA" id="ARBA00002151"/>
    </source>
</evidence>
<dbReference type="GO" id="GO:0008703">
    <property type="term" value="F:5-amino-6-(5-phosphoribosylamino)uracil reductase activity"/>
    <property type="evidence" value="ECO:0007669"/>
    <property type="project" value="UniProtKB-EC"/>
</dbReference>
<evidence type="ECO:0000256" key="2">
    <source>
        <dbReference type="ARBA" id="ARBA00004882"/>
    </source>
</evidence>